<evidence type="ECO:0000256" key="2">
    <source>
        <dbReference type="SAM" id="MobiDB-lite"/>
    </source>
</evidence>
<dbReference type="Pfam" id="PF02515">
    <property type="entry name" value="CoA_transf_3"/>
    <property type="match status" value="1"/>
</dbReference>
<proteinExistence type="predicted"/>
<keyword evidence="4" id="KW-1185">Reference proteome</keyword>
<evidence type="ECO:0000256" key="1">
    <source>
        <dbReference type="ARBA" id="ARBA00022679"/>
    </source>
</evidence>
<dbReference type="InterPro" id="IPR050483">
    <property type="entry name" value="CoA-transferase_III_domain"/>
</dbReference>
<dbReference type="PANTHER" id="PTHR48207">
    <property type="entry name" value="SUCCINATE--HYDROXYMETHYLGLUTARATE COA-TRANSFERASE"/>
    <property type="match status" value="1"/>
</dbReference>
<name>A0ABP6SZJ8_9ACTN</name>
<protein>
    <submittedName>
        <fullName evidence="3">CaiB/BaiF CoA-transferase family protein</fullName>
    </submittedName>
</protein>
<dbReference type="PANTHER" id="PTHR48207:SF3">
    <property type="entry name" value="SUCCINATE--HYDROXYMETHYLGLUTARATE COA-TRANSFERASE"/>
    <property type="match status" value="1"/>
</dbReference>
<dbReference type="Proteomes" id="UP001501676">
    <property type="component" value="Unassembled WGS sequence"/>
</dbReference>
<dbReference type="EMBL" id="BAAAYN010000024">
    <property type="protein sequence ID" value="GAA3389340.1"/>
    <property type="molecule type" value="Genomic_DNA"/>
</dbReference>
<dbReference type="Gene3D" id="3.40.50.10540">
    <property type="entry name" value="Crotonobetainyl-coa:carnitine coa-transferase, domain 1"/>
    <property type="match status" value="1"/>
</dbReference>
<evidence type="ECO:0000313" key="3">
    <source>
        <dbReference type="EMBL" id="GAA3389340.1"/>
    </source>
</evidence>
<accession>A0ABP6SZJ8</accession>
<dbReference type="InterPro" id="IPR044855">
    <property type="entry name" value="CoA-Trfase_III_dom3_sf"/>
</dbReference>
<feature type="region of interest" description="Disordered" evidence="2">
    <location>
        <begin position="48"/>
        <end position="76"/>
    </location>
</feature>
<dbReference type="InterPro" id="IPR023606">
    <property type="entry name" value="CoA-Trfase_III_dom_1_sf"/>
</dbReference>
<comment type="caution">
    <text evidence="3">The sequence shown here is derived from an EMBL/GenBank/DDBJ whole genome shotgun (WGS) entry which is preliminary data.</text>
</comment>
<dbReference type="SUPFAM" id="SSF89796">
    <property type="entry name" value="CoA-transferase family III (CaiB/BaiF)"/>
    <property type="match status" value="1"/>
</dbReference>
<dbReference type="Gene3D" id="3.30.1540.10">
    <property type="entry name" value="formyl-coa transferase, domain 3"/>
    <property type="match status" value="1"/>
</dbReference>
<keyword evidence="1" id="KW-0808">Transferase</keyword>
<dbReference type="RefSeq" id="WP_345729589.1">
    <property type="nucleotide sequence ID" value="NZ_BAAAYN010000024.1"/>
</dbReference>
<organism evidence="3 4">
    <name type="scientific">Cryptosporangium minutisporangium</name>
    <dbReference type="NCBI Taxonomy" id="113569"/>
    <lineage>
        <taxon>Bacteria</taxon>
        <taxon>Bacillati</taxon>
        <taxon>Actinomycetota</taxon>
        <taxon>Actinomycetes</taxon>
        <taxon>Cryptosporangiales</taxon>
        <taxon>Cryptosporangiaceae</taxon>
        <taxon>Cryptosporangium</taxon>
    </lineage>
</organism>
<gene>
    <name evidence="3" type="ORF">GCM10020369_39080</name>
</gene>
<dbReference type="InterPro" id="IPR003673">
    <property type="entry name" value="CoA-Trfase_fam_III"/>
</dbReference>
<evidence type="ECO:0000313" key="4">
    <source>
        <dbReference type="Proteomes" id="UP001501676"/>
    </source>
</evidence>
<sequence>MCGAPPGSRPLEGVVVVEIALWVAGPATAAVLADWGATVVKVEPLGGDPQRHLEGLRPPGAPAEGGNPTFDVSNRGKRSVAVDLKSDQGREVVEKLLGQADVLVTNMRMPALARLGLDHESTLGRHPRLVYALMTGYGLRGPHADAPGYDTGAFWARSGIAASLTVPGGTPPFQRGAMGDRSAAVALAGGVAAALLARERTGRGQLVSSSLYRWGTYLLASDLSIALQFGAPMATARRDVMASPTVNCYRCADDRWVWLIGLERDRHWPPLVRAVGRPSWLTDERFATSSARQQHAQELIASLDALFAEKSRAEWLTIFDECDVWAEPVNTIEDVLVDEQFLAAGGLVELPGTGTLTVNTPLDFGDTPVGPRAAAPALGAQTEDVLSWLGYTPADIETLRSAGVVG</sequence>
<reference evidence="4" key="1">
    <citation type="journal article" date="2019" name="Int. J. Syst. Evol. Microbiol.">
        <title>The Global Catalogue of Microorganisms (GCM) 10K type strain sequencing project: providing services to taxonomists for standard genome sequencing and annotation.</title>
        <authorList>
            <consortium name="The Broad Institute Genomics Platform"/>
            <consortium name="The Broad Institute Genome Sequencing Center for Infectious Disease"/>
            <person name="Wu L."/>
            <person name="Ma J."/>
        </authorList>
    </citation>
    <scope>NUCLEOTIDE SEQUENCE [LARGE SCALE GENOMIC DNA]</scope>
    <source>
        <strain evidence="4">JCM 9458</strain>
    </source>
</reference>